<dbReference type="Proteomes" id="UP001634007">
    <property type="component" value="Unassembled WGS sequence"/>
</dbReference>
<dbReference type="EMBL" id="JBJKBG010000010">
    <property type="protein sequence ID" value="KAL3720364.1"/>
    <property type="molecule type" value="Genomic_DNA"/>
</dbReference>
<reference evidence="1 2" key="1">
    <citation type="submission" date="2024-11" db="EMBL/GenBank/DDBJ databases">
        <title>Chromosome-level genome assembly of Eucalyptus globulus Labill. provides insights into its genome evolution.</title>
        <authorList>
            <person name="Li X."/>
        </authorList>
    </citation>
    <scope>NUCLEOTIDE SEQUENCE [LARGE SCALE GENOMIC DNA]</scope>
    <source>
        <strain evidence="1">CL2024</strain>
        <tissue evidence="1">Fresh tender leaves</tissue>
    </source>
</reference>
<accession>A0ABD3J2Q9</accession>
<keyword evidence="2" id="KW-1185">Reference proteome</keyword>
<organism evidence="1 2">
    <name type="scientific">Eucalyptus globulus</name>
    <name type="common">Tasmanian blue gum</name>
    <dbReference type="NCBI Taxonomy" id="34317"/>
    <lineage>
        <taxon>Eukaryota</taxon>
        <taxon>Viridiplantae</taxon>
        <taxon>Streptophyta</taxon>
        <taxon>Embryophyta</taxon>
        <taxon>Tracheophyta</taxon>
        <taxon>Spermatophyta</taxon>
        <taxon>Magnoliopsida</taxon>
        <taxon>eudicotyledons</taxon>
        <taxon>Gunneridae</taxon>
        <taxon>Pentapetalae</taxon>
        <taxon>rosids</taxon>
        <taxon>malvids</taxon>
        <taxon>Myrtales</taxon>
        <taxon>Myrtaceae</taxon>
        <taxon>Myrtoideae</taxon>
        <taxon>Eucalypteae</taxon>
        <taxon>Eucalyptus</taxon>
    </lineage>
</organism>
<name>A0ABD3J2Q9_EUCGL</name>
<protein>
    <submittedName>
        <fullName evidence="1">Uncharacterized protein</fullName>
    </submittedName>
</protein>
<dbReference type="AlphaFoldDB" id="A0ABD3J2Q9"/>
<comment type="caution">
    <text evidence="1">The sequence shown here is derived from an EMBL/GenBank/DDBJ whole genome shotgun (WGS) entry which is preliminary data.</text>
</comment>
<dbReference type="PANTHER" id="PTHR35317:SF32">
    <property type="entry name" value="DUF4219 DOMAIN-CONTAINING PROTEIN"/>
    <property type="match status" value="1"/>
</dbReference>
<evidence type="ECO:0000313" key="1">
    <source>
        <dbReference type="EMBL" id="KAL3720364.1"/>
    </source>
</evidence>
<sequence length="180" mass="20872">MLTRSNFKRWKQDIEFALDIVDMDLALCEDEPPKPHNQSTTDQKAHYAGWENLNRLNPIDMKRSIAEHLISGLPEDTNVRQLLEAVGERYKVSDKAEVKNLLSELMNMRYDAVMDVREFILKMVHIQSKLKAHEIVLSENYIMHHALNVLPTKFSQIKTTYSTQNETWSVNALITKCATE</sequence>
<dbReference type="PANTHER" id="PTHR35317">
    <property type="entry name" value="OS04G0629600 PROTEIN"/>
    <property type="match status" value="1"/>
</dbReference>
<evidence type="ECO:0000313" key="2">
    <source>
        <dbReference type="Proteomes" id="UP001634007"/>
    </source>
</evidence>
<gene>
    <name evidence="1" type="ORF">ACJRO7_005223</name>
</gene>
<proteinExistence type="predicted"/>
<dbReference type="Pfam" id="PF14223">
    <property type="entry name" value="Retrotran_gag_2"/>
    <property type="match status" value="1"/>
</dbReference>